<feature type="domain" description="Protein kinase" evidence="18">
    <location>
        <begin position="100"/>
        <end position="373"/>
    </location>
</feature>
<feature type="coiled-coil region" evidence="15">
    <location>
        <begin position="377"/>
        <end position="425"/>
    </location>
</feature>
<dbReference type="InterPro" id="IPR011009">
    <property type="entry name" value="Kinase-like_dom_sf"/>
</dbReference>
<dbReference type="PANTHER" id="PTHR44329">
    <property type="entry name" value="SERINE/THREONINE-PROTEIN KINASE TNNI3K-RELATED"/>
    <property type="match status" value="1"/>
</dbReference>
<dbReference type="CDD" id="cd11876">
    <property type="entry name" value="SH3_MLK"/>
    <property type="match status" value="1"/>
</dbReference>
<protein>
    <recommendedName>
        <fullName evidence="3">mitogen-activated protein kinase kinase kinase</fullName>
        <ecNumber evidence="3">2.7.11.25</ecNumber>
    </recommendedName>
</protein>
<dbReference type="SUPFAM" id="SSF56112">
    <property type="entry name" value="Protein kinase-like (PK-like)"/>
    <property type="match status" value="1"/>
</dbReference>
<keyword evidence="6" id="KW-0808">Transferase</keyword>
<dbReference type="Proteomes" id="UP000069272">
    <property type="component" value="Chromosome 2R"/>
</dbReference>
<dbReference type="InterPro" id="IPR000719">
    <property type="entry name" value="Prot_kinase_dom"/>
</dbReference>
<evidence type="ECO:0000313" key="20">
    <source>
        <dbReference type="Proteomes" id="UP000069272"/>
    </source>
</evidence>
<dbReference type="CDD" id="cd22249">
    <property type="entry name" value="UDM1_RNF168_RNF169-like"/>
    <property type="match status" value="1"/>
</dbReference>
<evidence type="ECO:0000256" key="5">
    <source>
        <dbReference type="ARBA" id="ARBA00022527"/>
    </source>
</evidence>
<proteinExistence type="inferred from homology"/>
<evidence type="ECO:0000256" key="4">
    <source>
        <dbReference type="ARBA" id="ARBA00022443"/>
    </source>
</evidence>
<evidence type="ECO:0000256" key="12">
    <source>
        <dbReference type="ARBA" id="ARBA00048329"/>
    </source>
</evidence>
<evidence type="ECO:0000256" key="7">
    <source>
        <dbReference type="ARBA" id="ARBA00022737"/>
    </source>
</evidence>
<keyword evidence="10 14" id="KW-0067">ATP-binding</keyword>
<feature type="region of interest" description="Disordered" evidence="16">
    <location>
        <begin position="531"/>
        <end position="570"/>
    </location>
</feature>
<keyword evidence="20" id="KW-1185">Reference proteome</keyword>
<feature type="compositionally biased region" description="Polar residues" evidence="16">
    <location>
        <begin position="748"/>
        <end position="762"/>
    </location>
</feature>
<keyword evidence="8 14" id="KW-0547">Nucleotide-binding</keyword>
<dbReference type="GO" id="GO:0005524">
    <property type="term" value="F:ATP binding"/>
    <property type="evidence" value="ECO:0007669"/>
    <property type="project" value="UniProtKB-UniRule"/>
</dbReference>
<dbReference type="EC" id="2.7.11.25" evidence="3"/>
<dbReference type="SMART" id="SM00326">
    <property type="entry name" value="SH3"/>
    <property type="match status" value="1"/>
</dbReference>
<dbReference type="FunFam" id="1.10.510.10:FF:000076">
    <property type="entry name" value="Mitogen-activated protein kinase kinase kinase"/>
    <property type="match status" value="1"/>
</dbReference>
<evidence type="ECO:0000256" key="2">
    <source>
        <dbReference type="ARBA" id="ARBA00006529"/>
    </source>
</evidence>
<dbReference type="EnsemblMetazoa" id="AALB008155-RB">
    <property type="protein sequence ID" value="AALB008155-PB"/>
    <property type="gene ID" value="AALB008155"/>
</dbReference>
<comment type="catalytic activity">
    <reaction evidence="12">
        <text>L-seryl-[protein] + ATP = O-phospho-L-seryl-[protein] + ADP + H(+)</text>
        <dbReference type="Rhea" id="RHEA:17989"/>
        <dbReference type="Rhea" id="RHEA-COMP:9863"/>
        <dbReference type="Rhea" id="RHEA-COMP:11604"/>
        <dbReference type="ChEBI" id="CHEBI:15378"/>
        <dbReference type="ChEBI" id="CHEBI:29999"/>
        <dbReference type="ChEBI" id="CHEBI:30616"/>
        <dbReference type="ChEBI" id="CHEBI:83421"/>
        <dbReference type="ChEBI" id="CHEBI:456216"/>
        <dbReference type="EC" id="2.7.11.25"/>
    </reaction>
</comment>
<organism evidence="19 20">
    <name type="scientific">Anopheles albimanus</name>
    <name type="common">New world malaria mosquito</name>
    <dbReference type="NCBI Taxonomy" id="7167"/>
    <lineage>
        <taxon>Eukaryota</taxon>
        <taxon>Metazoa</taxon>
        <taxon>Ecdysozoa</taxon>
        <taxon>Arthropoda</taxon>
        <taxon>Hexapoda</taxon>
        <taxon>Insecta</taxon>
        <taxon>Pterygota</taxon>
        <taxon>Neoptera</taxon>
        <taxon>Endopterygota</taxon>
        <taxon>Diptera</taxon>
        <taxon>Nematocera</taxon>
        <taxon>Culicoidea</taxon>
        <taxon>Culicidae</taxon>
        <taxon>Anophelinae</taxon>
        <taxon>Anopheles</taxon>
    </lineage>
</organism>
<reference evidence="19 20" key="1">
    <citation type="journal article" date="2017" name="G3 (Bethesda)">
        <title>The Physical Genome Mapping of Anopheles albimanus Corrected Scaffold Misassemblies and Identified Interarm Rearrangements in Genus Anopheles.</title>
        <authorList>
            <person name="Artemov G.N."/>
            <person name="Peery A.N."/>
            <person name="Jiang X."/>
            <person name="Tu Z."/>
            <person name="Stegniy V.N."/>
            <person name="Sharakhova M.V."/>
            <person name="Sharakhov I.V."/>
        </authorList>
    </citation>
    <scope>NUCLEOTIDE SEQUENCE [LARGE SCALE GENOMIC DNA]</scope>
    <source>
        <strain evidence="19 20">ALBI9_A</strain>
    </source>
</reference>
<reference evidence="19" key="2">
    <citation type="submission" date="2022-08" db="UniProtKB">
        <authorList>
            <consortium name="EnsemblMetazoa"/>
        </authorList>
    </citation>
    <scope>IDENTIFICATION</scope>
    <source>
        <strain evidence="19">STECLA/ALBI9_A</strain>
    </source>
</reference>
<feature type="region of interest" description="Disordered" evidence="16">
    <location>
        <begin position="987"/>
        <end position="1006"/>
    </location>
</feature>
<sequence>MLMGSGFESTNSQRDPRELVTMSPLWTARYDYQAQGDDELSLRVGQIVYVLSTDSSISGDEGWWTGKIGDRVGIFPSNFVTNEDPAVLKVQPVEIQYHELTIGEVIGVGGFSKVHRAFWNGEEVAVKASRQDDDIDVTRENVLQEAKLFWSLKHPNIVALKSVCLDPQRPCLVMEFARGGSLNKILTGRKIPPNVLVDWAIQIARGMKYLHCEAPISVIHRDLKSSNVLISESIQDGNLLNKTLKITDFGLAREAYRTTRMSAAGTFAWMPPEVIKSGTYSKASDVWSYGVLLWELLTGETPYKGFDSLSVAYGVAVNTLALPIPKTCPEAWGRLMKCCWEIDPHRRPSFREIEKDLDIIARSGFAQTPHESFHTMQDGWKKEIAEVLQELRKKEKELRSKEEELSRVQQEQRCKEEDLAKREQELHAREIELLGRELTILMKQNTPTPKKRKGKFSKSKIKLIKKEPGQISFPLDFRHTLTIRHTESHQRMDTPPGSPATRLRTIVCDGIKGKTWGPSTLHQRERSYLPAMRPSVRPQQFSKSAPNLDKSRATGALSAGSSRHEMLGKSHDDGLNALVETSATNRNYSPSYDHNTTSSNHSNRIIRNHNNNLSHNILHHTTITTKSGAPIGSASSNPVHVGSPSSQVAGSSPSSYHSSNVTDRNGGSQVQSAGGITSSRAALYSTQVSAPERGSEQQQDESQAQEAGPMYDRVFYRAMMKSLDNIFSRGEEEFNDTSYYRLSASRSTDNLPATVGSSSSEDSPYYVRDSDRNRSMFRRECFLVGGRSVTSTNDHRGADGEEVELGGRGEAATVASADESHSSTTVSTTETPSVGRLQESFGNLEIANGAGHSGGSQSTTGSGDDSFVFLPPVTSRKSSVVTFRSEVDVRGSTDYESIFDPISLLRTSSIAEGNRVPGSLLTLPAMQTLPLRSTDGSSEGSSFGGRPIDELDHHLRPFDNFRHKLDRTRAKGKFKLTRLFGFGKRQDKGNGGAASGVSIAGTHQKTRRLVQHKNSIHLKRPTIVNSNRAAADQDRLLLIDTDTAGGGGGVGGILSGSGGGDGGGDANVGLERDETPYGMIRRTDNYWIVQSNEKSRFDPSA</sequence>
<accession>A0A8W7JVU7</accession>
<evidence type="ECO:0000256" key="15">
    <source>
        <dbReference type="SAM" id="Coils"/>
    </source>
</evidence>
<dbReference type="GO" id="GO:0004706">
    <property type="term" value="F:JUN kinase kinase kinase activity"/>
    <property type="evidence" value="ECO:0007669"/>
    <property type="project" value="TreeGrafter"/>
</dbReference>
<feature type="compositionally biased region" description="Low complexity" evidence="16">
    <location>
        <begin position="855"/>
        <end position="866"/>
    </location>
</feature>
<feature type="binding site" evidence="14">
    <location>
        <position position="127"/>
    </location>
    <ligand>
        <name>ATP</name>
        <dbReference type="ChEBI" id="CHEBI:30616"/>
    </ligand>
</feature>
<keyword evidence="9" id="KW-0418">Kinase</keyword>
<evidence type="ECO:0000256" key="13">
    <source>
        <dbReference type="PROSITE-ProRule" id="PRU00192"/>
    </source>
</evidence>
<evidence type="ECO:0000256" key="11">
    <source>
        <dbReference type="ARBA" id="ARBA00047559"/>
    </source>
</evidence>
<evidence type="ECO:0000256" key="8">
    <source>
        <dbReference type="ARBA" id="ARBA00022741"/>
    </source>
</evidence>
<evidence type="ECO:0000259" key="17">
    <source>
        <dbReference type="PROSITE" id="PS50002"/>
    </source>
</evidence>
<keyword evidence="4 13" id="KW-0728">SH3 domain</keyword>
<evidence type="ECO:0000256" key="1">
    <source>
        <dbReference type="ARBA" id="ARBA00001946"/>
    </source>
</evidence>
<dbReference type="CDD" id="cd14061">
    <property type="entry name" value="STKc_MLK"/>
    <property type="match status" value="1"/>
</dbReference>
<keyword evidence="15" id="KW-0175">Coiled coil</keyword>
<feature type="compositionally biased region" description="Low complexity" evidence="16">
    <location>
        <begin position="598"/>
        <end position="607"/>
    </location>
</feature>
<dbReference type="PRINTS" id="PR00452">
    <property type="entry name" value="SH3DOMAIN"/>
</dbReference>
<evidence type="ECO:0000259" key="18">
    <source>
        <dbReference type="PROSITE" id="PS50011"/>
    </source>
</evidence>
<dbReference type="Gene3D" id="3.30.200.20">
    <property type="entry name" value="Phosphorylase Kinase, domain 1"/>
    <property type="match status" value="1"/>
</dbReference>
<dbReference type="PROSITE" id="PS50011">
    <property type="entry name" value="PROTEIN_KINASE_DOM"/>
    <property type="match status" value="1"/>
</dbReference>
<keyword evidence="5" id="KW-0723">Serine/threonine-protein kinase</keyword>
<keyword evidence="7" id="KW-0677">Repeat</keyword>
<dbReference type="InterPro" id="IPR017441">
    <property type="entry name" value="Protein_kinase_ATP_BS"/>
</dbReference>
<evidence type="ECO:0000256" key="10">
    <source>
        <dbReference type="ARBA" id="ARBA00022840"/>
    </source>
</evidence>
<evidence type="ECO:0000313" key="19">
    <source>
        <dbReference type="EnsemblMetazoa" id="AALB008155-PB"/>
    </source>
</evidence>
<dbReference type="InterPro" id="IPR001452">
    <property type="entry name" value="SH3_domain"/>
</dbReference>
<dbReference type="Pfam" id="PF14604">
    <property type="entry name" value="SH3_9"/>
    <property type="match status" value="1"/>
</dbReference>
<dbReference type="PROSITE" id="PS50002">
    <property type="entry name" value="SH3"/>
    <property type="match status" value="1"/>
</dbReference>
<feature type="region of interest" description="Disordered" evidence="16">
    <location>
        <begin position="788"/>
        <end position="833"/>
    </location>
</feature>
<evidence type="ECO:0000256" key="16">
    <source>
        <dbReference type="SAM" id="MobiDB-lite"/>
    </source>
</evidence>
<feature type="compositionally biased region" description="Polar residues" evidence="16">
    <location>
        <begin position="584"/>
        <end position="597"/>
    </location>
</feature>
<evidence type="ECO:0000256" key="9">
    <source>
        <dbReference type="ARBA" id="ARBA00022777"/>
    </source>
</evidence>
<feature type="region of interest" description="Disordered" evidence="16">
    <location>
        <begin position="584"/>
        <end position="607"/>
    </location>
</feature>
<name>A0A8W7JVU7_ANOAL</name>
<comment type="catalytic activity">
    <reaction evidence="11">
        <text>L-threonyl-[protein] + ATP = O-phospho-L-threonyl-[protein] + ADP + H(+)</text>
        <dbReference type="Rhea" id="RHEA:46608"/>
        <dbReference type="Rhea" id="RHEA-COMP:11060"/>
        <dbReference type="Rhea" id="RHEA-COMP:11605"/>
        <dbReference type="ChEBI" id="CHEBI:15378"/>
        <dbReference type="ChEBI" id="CHEBI:30013"/>
        <dbReference type="ChEBI" id="CHEBI:30616"/>
        <dbReference type="ChEBI" id="CHEBI:61977"/>
        <dbReference type="ChEBI" id="CHEBI:456216"/>
        <dbReference type="EC" id="2.7.11.25"/>
    </reaction>
</comment>
<evidence type="ECO:0000256" key="14">
    <source>
        <dbReference type="PROSITE-ProRule" id="PRU10141"/>
    </source>
</evidence>
<feature type="compositionally biased region" description="Polar residues" evidence="16">
    <location>
        <begin position="626"/>
        <end position="638"/>
    </location>
</feature>
<dbReference type="PANTHER" id="PTHR44329:SF293">
    <property type="entry name" value="MITOGEN-ACTIVATED PROTEIN KINASE KINASE KINASE"/>
    <property type="match status" value="1"/>
</dbReference>
<dbReference type="Pfam" id="PF07714">
    <property type="entry name" value="PK_Tyr_Ser-Thr"/>
    <property type="match status" value="1"/>
</dbReference>
<dbReference type="InterPro" id="IPR051681">
    <property type="entry name" value="Ser/Thr_Kinases-Pseudokinases"/>
</dbReference>
<dbReference type="GO" id="GO:0006950">
    <property type="term" value="P:response to stress"/>
    <property type="evidence" value="ECO:0007669"/>
    <property type="project" value="UniProtKB-ARBA"/>
</dbReference>
<dbReference type="AlphaFoldDB" id="A0A8W7JVU7"/>
<dbReference type="PRINTS" id="PR00109">
    <property type="entry name" value="TYRKINASE"/>
</dbReference>
<feature type="compositionally biased region" description="Low complexity" evidence="16">
    <location>
        <begin position="822"/>
        <end position="833"/>
    </location>
</feature>
<feature type="region of interest" description="Disordered" evidence="16">
    <location>
        <begin position="626"/>
        <end position="675"/>
    </location>
</feature>
<dbReference type="Gene3D" id="1.10.510.10">
    <property type="entry name" value="Transferase(Phosphotransferase) domain 1"/>
    <property type="match status" value="1"/>
</dbReference>
<feature type="compositionally biased region" description="Low complexity" evidence="16">
    <location>
        <begin position="641"/>
        <end position="655"/>
    </location>
</feature>
<comment type="similarity">
    <text evidence="2">Belongs to the protein kinase superfamily. STE Ser/Thr protein kinase family. MAP kinase kinase kinase subfamily.</text>
</comment>
<feature type="region of interest" description="Disordered" evidence="16">
    <location>
        <begin position="748"/>
        <end position="768"/>
    </location>
</feature>
<evidence type="ECO:0000256" key="6">
    <source>
        <dbReference type="ARBA" id="ARBA00022679"/>
    </source>
</evidence>
<dbReference type="SMART" id="SM00220">
    <property type="entry name" value="S_TKc"/>
    <property type="match status" value="1"/>
</dbReference>
<feature type="compositionally biased region" description="Low complexity" evidence="16">
    <location>
        <begin position="696"/>
        <end position="707"/>
    </location>
</feature>
<evidence type="ECO:0000256" key="3">
    <source>
        <dbReference type="ARBA" id="ARBA00012406"/>
    </source>
</evidence>
<dbReference type="PROSITE" id="PS00108">
    <property type="entry name" value="PROTEIN_KINASE_ST"/>
    <property type="match status" value="1"/>
</dbReference>
<dbReference type="PROSITE" id="PS00107">
    <property type="entry name" value="PROTEIN_KINASE_ATP"/>
    <property type="match status" value="1"/>
</dbReference>
<feature type="region of interest" description="Disordered" evidence="16">
    <location>
        <begin position="687"/>
        <end position="708"/>
    </location>
</feature>
<dbReference type="SUPFAM" id="SSF50044">
    <property type="entry name" value="SH3-domain"/>
    <property type="match status" value="1"/>
</dbReference>
<feature type="region of interest" description="Disordered" evidence="16">
    <location>
        <begin position="846"/>
        <end position="867"/>
    </location>
</feature>
<dbReference type="InterPro" id="IPR001245">
    <property type="entry name" value="Ser-Thr/Tyr_kinase_cat_dom"/>
</dbReference>
<dbReference type="InterPro" id="IPR036028">
    <property type="entry name" value="SH3-like_dom_sf"/>
</dbReference>
<comment type="cofactor">
    <cofactor evidence="1">
        <name>Mg(2+)</name>
        <dbReference type="ChEBI" id="CHEBI:18420"/>
    </cofactor>
</comment>
<dbReference type="Gene3D" id="2.30.30.40">
    <property type="entry name" value="SH3 Domains"/>
    <property type="match status" value="1"/>
</dbReference>
<feature type="domain" description="SH3" evidence="17">
    <location>
        <begin position="21"/>
        <end position="85"/>
    </location>
</feature>
<feature type="compositionally biased region" description="Polar residues" evidence="16">
    <location>
        <begin position="656"/>
        <end position="675"/>
    </location>
</feature>
<dbReference type="InterPro" id="IPR008271">
    <property type="entry name" value="Ser/Thr_kinase_AS"/>
</dbReference>